<evidence type="ECO:0000313" key="2">
    <source>
        <dbReference type="EMBL" id="OQD86047.1"/>
    </source>
</evidence>
<comment type="caution">
    <text evidence="2">The sequence shown here is derived from an EMBL/GenBank/DDBJ whole genome shotgun (WGS) entry which is preliminary data.</text>
</comment>
<keyword evidence="1" id="KW-0812">Transmembrane</keyword>
<reference evidence="3" key="1">
    <citation type="journal article" date="2017" name="Nat. Microbiol.">
        <title>Global analysis of biosynthetic gene clusters reveals vast potential of secondary metabolite production in Penicillium species.</title>
        <authorList>
            <person name="Nielsen J.C."/>
            <person name="Grijseels S."/>
            <person name="Prigent S."/>
            <person name="Ji B."/>
            <person name="Dainat J."/>
            <person name="Nielsen K.F."/>
            <person name="Frisvad J.C."/>
            <person name="Workman M."/>
            <person name="Nielsen J."/>
        </authorList>
    </citation>
    <scope>NUCLEOTIDE SEQUENCE [LARGE SCALE GENOMIC DNA]</scope>
    <source>
        <strain evidence="3">IBT 31811</strain>
    </source>
</reference>
<dbReference type="AlphaFoldDB" id="A0A1V6QAL0"/>
<name>A0A1V6QAL0_9EURO</name>
<gene>
    <name evidence="2" type="ORF">PENANT_c008G01686</name>
</gene>
<feature type="transmembrane region" description="Helical" evidence="1">
    <location>
        <begin position="15"/>
        <end position="34"/>
    </location>
</feature>
<protein>
    <submittedName>
        <fullName evidence="2">Uncharacterized protein</fullName>
    </submittedName>
</protein>
<keyword evidence="3" id="KW-1185">Reference proteome</keyword>
<organism evidence="2 3">
    <name type="scientific">Penicillium antarcticum</name>
    <dbReference type="NCBI Taxonomy" id="416450"/>
    <lineage>
        <taxon>Eukaryota</taxon>
        <taxon>Fungi</taxon>
        <taxon>Dikarya</taxon>
        <taxon>Ascomycota</taxon>
        <taxon>Pezizomycotina</taxon>
        <taxon>Eurotiomycetes</taxon>
        <taxon>Eurotiomycetidae</taxon>
        <taxon>Eurotiales</taxon>
        <taxon>Aspergillaceae</taxon>
        <taxon>Penicillium</taxon>
    </lineage>
</organism>
<accession>A0A1V6QAL0</accession>
<evidence type="ECO:0000256" key="1">
    <source>
        <dbReference type="SAM" id="Phobius"/>
    </source>
</evidence>
<evidence type="ECO:0000313" key="3">
    <source>
        <dbReference type="Proteomes" id="UP000191672"/>
    </source>
</evidence>
<keyword evidence="1" id="KW-0472">Membrane</keyword>
<sequence length="67" mass="7465">MFLFLPYTPPQPQPGLALGAVVAASGVAGSGWAWQYRALGSYLGLEWTISFHCDIMFPVRLWSYLEE</sequence>
<dbReference type="EMBL" id="MDYN01000008">
    <property type="protein sequence ID" value="OQD86047.1"/>
    <property type="molecule type" value="Genomic_DNA"/>
</dbReference>
<proteinExistence type="predicted"/>
<keyword evidence="1" id="KW-1133">Transmembrane helix</keyword>
<dbReference type="Proteomes" id="UP000191672">
    <property type="component" value="Unassembled WGS sequence"/>
</dbReference>